<organism evidence="6 7">
    <name type="scientific">Deferribacter desulfuricans (strain DSM 14783 / JCM 11476 / NBRC 101012 / SSM1)</name>
    <dbReference type="NCBI Taxonomy" id="639282"/>
    <lineage>
        <taxon>Bacteria</taxon>
        <taxon>Pseudomonadati</taxon>
        <taxon>Deferribacterota</taxon>
        <taxon>Deferribacteres</taxon>
        <taxon>Deferribacterales</taxon>
        <taxon>Deferribacteraceae</taxon>
        <taxon>Deferribacter</taxon>
    </lineage>
</organism>
<sequence length="149" mass="17114">MALKQFVVFSLLNEKYAIDIMKVDEIIRMMEITTIPKAEYFIEGIINLRGKVIPVIDLKKKFGLEPKEYDKYTRIMVVNIRDKKIGFIVDEVDEVMRIDEDDIDSTSTFTSNINDNFIIGVAKTEKGLIVIIDIEKVVSDEETAGLDIY</sequence>
<dbReference type="STRING" id="639282.DEFDS_1214"/>
<proteinExistence type="predicted"/>
<dbReference type="SUPFAM" id="SSF50341">
    <property type="entry name" value="CheW-like"/>
    <property type="match status" value="1"/>
</dbReference>
<dbReference type="SMART" id="SM00260">
    <property type="entry name" value="CheW"/>
    <property type="match status" value="1"/>
</dbReference>
<dbReference type="CDD" id="cd00732">
    <property type="entry name" value="CheW"/>
    <property type="match status" value="1"/>
</dbReference>
<protein>
    <recommendedName>
        <fullName evidence="2">Chemotaxis protein CheW</fullName>
    </recommendedName>
</protein>
<evidence type="ECO:0000256" key="3">
    <source>
        <dbReference type="ARBA" id="ARBA00022490"/>
    </source>
</evidence>
<evidence type="ECO:0000256" key="4">
    <source>
        <dbReference type="ARBA" id="ARBA00022500"/>
    </source>
</evidence>
<dbReference type="GO" id="GO:0005829">
    <property type="term" value="C:cytosol"/>
    <property type="evidence" value="ECO:0007669"/>
    <property type="project" value="TreeGrafter"/>
</dbReference>
<name>D3PDK9_DEFDS</name>
<dbReference type="Pfam" id="PF01584">
    <property type="entry name" value="CheW"/>
    <property type="match status" value="1"/>
</dbReference>
<keyword evidence="4" id="KW-0145">Chemotaxis</keyword>
<dbReference type="Gene3D" id="2.30.30.40">
    <property type="entry name" value="SH3 Domains"/>
    <property type="match status" value="1"/>
</dbReference>
<feature type="domain" description="CheW-like" evidence="5">
    <location>
        <begin position="3"/>
        <end position="143"/>
    </location>
</feature>
<dbReference type="PROSITE" id="PS50851">
    <property type="entry name" value="CHEW"/>
    <property type="match status" value="1"/>
</dbReference>
<dbReference type="HOGENOM" id="CLU_048995_3_1_0"/>
<dbReference type="InterPro" id="IPR039315">
    <property type="entry name" value="CheW"/>
</dbReference>
<gene>
    <name evidence="6" type="ordered locus">DEFDS_1214</name>
</gene>
<dbReference type="AlphaFoldDB" id="D3PDK9"/>
<dbReference type="PANTHER" id="PTHR22617:SF23">
    <property type="entry name" value="CHEMOTAXIS PROTEIN CHEW"/>
    <property type="match status" value="1"/>
</dbReference>
<dbReference type="FunFam" id="2.40.50.180:FF:000002">
    <property type="entry name" value="Chemotaxis protein CheW"/>
    <property type="match status" value="1"/>
</dbReference>
<comment type="subcellular location">
    <subcellularLocation>
        <location evidence="1">Cytoplasm</location>
    </subcellularLocation>
</comment>
<dbReference type="eggNOG" id="COG0835">
    <property type="taxonomic scope" value="Bacteria"/>
</dbReference>
<evidence type="ECO:0000259" key="5">
    <source>
        <dbReference type="PROSITE" id="PS50851"/>
    </source>
</evidence>
<dbReference type="InterPro" id="IPR036061">
    <property type="entry name" value="CheW-like_dom_sf"/>
</dbReference>
<evidence type="ECO:0000256" key="1">
    <source>
        <dbReference type="ARBA" id="ARBA00004496"/>
    </source>
</evidence>
<dbReference type="Gene3D" id="2.40.50.180">
    <property type="entry name" value="CheA-289, Domain 4"/>
    <property type="match status" value="1"/>
</dbReference>
<evidence type="ECO:0000313" key="7">
    <source>
        <dbReference type="Proteomes" id="UP000001520"/>
    </source>
</evidence>
<keyword evidence="7" id="KW-1185">Reference proteome</keyword>
<accession>D3PDK9</accession>
<evidence type="ECO:0000256" key="2">
    <source>
        <dbReference type="ARBA" id="ARBA00021483"/>
    </source>
</evidence>
<dbReference type="KEGG" id="ddf:DEFDS_1214"/>
<dbReference type="PANTHER" id="PTHR22617">
    <property type="entry name" value="CHEMOTAXIS SENSOR HISTIDINE KINASE-RELATED"/>
    <property type="match status" value="1"/>
</dbReference>
<dbReference type="RefSeq" id="WP_013007929.1">
    <property type="nucleotide sequence ID" value="NC_013939.1"/>
</dbReference>
<dbReference type="EMBL" id="AP011529">
    <property type="protein sequence ID" value="BAI80682.1"/>
    <property type="molecule type" value="Genomic_DNA"/>
</dbReference>
<keyword evidence="3" id="KW-0963">Cytoplasm</keyword>
<dbReference type="OrthoDB" id="9794382at2"/>
<dbReference type="GO" id="GO:0006935">
    <property type="term" value="P:chemotaxis"/>
    <property type="evidence" value="ECO:0007669"/>
    <property type="project" value="UniProtKB-KW"/>
</dbReference>
<dbReference type="GO" id="GO:0007165">
    <property type="term" value="P:signal transduction"/>
    <property type="evidence" value="ECO:0007669"/>
    <property type="project" value="InterPro"/>
</dbReference>
<reference evidence="6 7" key="1">
    <citation type="journal article" date="2010" name="DNA Res.">
        <title>Bacterial lifestyle in a deep-sea hydrothermal vent chimney revealed by the genome sequence of the thermophilic bacterium Deferribacter desulfuricans SSM1.</title>
        <authorList>
            <person name="Takaki Y."/>
            <person name="Shimamura S."/>
            <person name="Nakagawa S."/>
            <person name="Fukuhara Y."/>
            <person name="Horikawa H."/>
            <person name="Ankai A."/>
            <person name="Harada T."/>
            <person name="Hosoyama A."/>
            <person name="Oguchi A."/>
            <person name="Fukui S."/>
            <person name="Fujita N."/>
            <person name="Takami H."/>
            <person name="Takai K."/>
        </authorList>
    </citation>
    <scope>NUCLEOTIDE SEQUENCE [LARGE SCALE GENOMIC DNA]</scope>
    <source>
        <strain evidence="7">DSM 14783 / JCM 11476 / NBRC 101012 / SSM1</strain>
    </source>
</reference>
<dbReference type="InterPro" id="IPR002545">
    <property type="entry name" value="CheW-lke_dom"/>
</dbReference>
<dbReference type="Proteomes" id="UP000001520">
    <property type="component" value="Chromosome"/>
</dbReference>
<evidence type="ECO:0000313" key="6">
    <source>
        <dbReference type="EMBL" id="BAI80682.1"/>
    </source>
</evidence>